<accession>A0AAE1HEY1</accession>
<comment type="caution">
    <text evidence="3">The sequence shown here is derived from an EMBL/GenBank/DDBJ whole genome shotgun (WGS) entry which is preliminary data.</text>
</comment>
<feature type="compositionally biased region" description="Low complexity" evidence="1">
    <location>
        <begin position="29"/>
        <end position="40"/>
    </location>
</feature>
<dbReference type="InterPro" id="IPR049012">
    <property type="entry name" value="Mutator_transp_dom"/>
</dbReference>
<feature type="region of interest" description="Disordered" evidence="1">
    <location>
        <begin position="1"/>
        <end position="46"/>
    </location>
</feature>
<dbReference type="Proteomes" id="UP001219518">
    <property type="component" value="Unassembled WGS sequence"/>
</dbReference>
<organism evidence="3 4">
    <name type="scientific">Frankliniella fusca</name>
    <dbReference type="NCBI Taxonomy" id="407009"/>
    <lineage>
        <taxon>Eukaryota</taxon>
        <taxon>Metazoa</taxon>
        <taxon>Ecdysozoa</taxon>
        <taxon>Arthropoda</taxon>
        <taxon>Hexapoda</taxon>
        <taxon>Insecta</taxon>
        <taxon>Pterygota</taxon>
        <taxon>Neoptera</taxon>
        <taxon>Paraneoptera</taxon>
        <taxon>Thysanoptera</taxon>
        <taxon>Terebrantia</taxon>
        <taxon>Thripoidea</taxon>
        <taxon>Thripidae</taxon>
        <taxon>Frankliniella</taxon>
    </lineage>
</organism>
<feature type="domain" description="Mutator-like transposase" evidence="2">
    <location>
        <begin position="229"/>
        <end position="461"/>
    </location>
</feature>
<feature type="non-terminal residue" evidence="3">
    <location>
        <position position="505"/>
    </location>
</feature>
<proteinExistence type="predicted"/>
<sequence>MDRETSRWRKPKKRGRKNQQAKRAREAKAANAKPASVAAPQPADLTSTPSTCSYLYFKEPIKKRKKTLTVESPIKRSISTQTDRDSSFDVDSASDTEETILYRVSTASERKLAQFDELLPLRFTEEDDLENILVQKSVFSKLFKNYLCPECKKKNVSVNFEDRKGFCYLISVKCQLCESLIVQEHTSGRVHDDNSTRPPFSVNRHIDEMLLETRGIIREVYVNEDPSLQDSPVIDITVSFDGSWQKRGPTSNYGVGFVVDTKTGLILDMACASKYCHPCVLQEKALGAGTPEHKLWYEQHLASGMCKKNYDGSSKSMENAIAKILWDRSVSGCKMRYTTMLSDGDASIFDTFNHLSQNNPYDIPINKEECINHVSKRLSTALKNKVAQCKAKGIMLGGSGAGQLTENVIMKLASYYRNAIQVNSNDTKSMKRATLAAPYHCASTDKKPNHKFCSQGKESWCFYNRARAKKEKPDSHQSMSLKLNETVFKNILPGYERLSDDELLK</sequence>
<evidence type="ECO:0000313" key="3">
    <source>
        <dbReference type="EMBL" id="KAK3920022.1"/>
    </source>
</evidence>
<dbReference type="Pfam" id="PF20700">
    <property type="entry name" value="Mutator"/>
    <property type="match status" value="1"/>
</dbReference>
<dbReference type="EMBL" id="JAHWGI010000985">
    <property type="protein sequence ID" value="KAK3920022.1"/>
    <property type="molecule type" value="Genomic_DNA"/>
</dbReference>
<dbReference type="AlphaFoldDB" id="A0AAE1HEY1"/>
<name>A0AAE1HEY1_9NEOP</name>
<feature type="compositionally biased region" description="Basic residues" evidence="1">
    <location>
        <begin position="8"/>
        <end position="22"/>
    </location>
</feature>
<evidence type="ECO:0000259" key="2">
    <source>
        <dbReference type="Pfam" id="PF20700"/>
    </source>
</evidence>
<reference evidence="3" key="2">
    <citation type="journal article" date="2023" name="BMC Genomics">
        <title>Pest status, molecular evolution, and epigenetic factors derived from the genome assembly of Frankliniella fusca, a thysanopteran phytovirus vector.</title>
        <authorList>
            <person name="Catto M.A."/>
            <person name="Labadie P.E."/>
            <person name="Jacobson A.L."/>
            <person name="Kennedy G.G."/>
            <person name="Srinivasan R."/>
            <person name="Hunt B.G."/>
        </authorList>
    </citation>
    <scope>NUCLEOTIDE SEQUENCE</scope>
    <source>
        <strain evidence="3">PL_HMW_Pooled</strain>
    </source>
</reference>
<protein>
    <submittedName>
        <fullName evidence="3">Alpha-keto-acid decarboxylase</fullName>
    </submittedName>
</protein>
<evidence type="ECO:0000313" key="4">
    <source>
        <dbReference type="Proteomes" id="UP001219518"/>
    </source>
</evidence>
<reference evidence="3" key="1">
    <citation type="submission" date="2021-07" db="EMBL/GenBank/DDBJ databases">
        <authorList>
            <person name="Catto M.A."/>
            <person name="Jacobson A."/>
            <person name="Kennedy G."/>
            <person name="Labadie P."/>
            <person name="Hunt B.G."/>
            <person name="Srinivasan R."/>
        </authorList>
    </citation>
    <scope>NUCLEOTIDE SEQUENCE</scope>
    <source>
        <strain evidence="3">PL_HMW_Pooled</strain>
        <tissue evidence="3">Head</tissue>
    </source>
</reference>
<keyword evidence="4" id="KW-1185">Reference proteome</keyword>
<gene>
    <name evidence="3" type="ORF">KUF71_009309</name>
</gene>
<evidence type="ECO:0000256" key="1">
    <source>
        <dbReference type="SAM" id="MobiDB-lite"/>
    </source>
</evidence>